<proteinExistence type="predicted"/>
<dbReference type="InterPro" id="IPR007515">
    <property type="entry name" value="Mss4"/>
</dbReference>
<name>A0A9P0F7E4_BEMTA</name>
<evidence type="ECO:0000256" key="3">
    <source>
        <dbReference type="ARBA" id="ARBA00022927"/>
    </source>
</evidence>
<dbReference type="InterPro" id="IPR011057">
    <property type="entry name" value="Mss4-like_sf"/>
</dbReference>
<dbReference type="GO" id="GO:0008270">
    <property type="term" value="F:zinc ion binding"/>
    <property type="evidence" value="ECO:0007669"/>
    <property type="project" value="TreeGrafter"/>
</dbReference>
<evidence type="ECO:0008006" key="6">
    <source>
        <dbReference type="Google" id="ProtNLM"/>
    </source>
</evidence>
<dbReference type="AlphaFoldDB" id="A0A9P0F7E4"/>
<dbReference type="GO" id="GO:0007264">
    <property type="term" value="P:small GTPase-mediated signal transduction"/>
    <property type="evidence" value="ECO:0007669"/>
    <property type="project" value="InterPro"/>
</dbReference>
<dbReference type="FunFam" id="2.170.150.10:FF:000005">
    <property type="entry name" value="Guanine nucleotide exchange factor MSS4"/>
    <property type="match status" value="1"/>
</dbReference>
<dbReference type="GO" id="GO:0006892">
    <property type="term" value="P:post-Golgi vesicle-mediated transport"/>
    <property type="evidence" value="ECO:0007669"/>
    <property type="project" value="TreeGrafter"/>
</dbReference>
<dbReference type="Gene3D" id="2.170.150.10">
    <property type="entry name" value="Metal Binding Protein, Guanine Nucleotide Exchange Factor, Chain A"/>
    <property type="match status" value="1"/>
</dbReference>
<dbReference type="GO" id="GO:0005085">
    <property type="term" value="F:guanyl-nucleotide exchange factor activity"/>
    <property type="evidence" value="ECO:0007669"/>
    <property type="project" value="UniProtKB-KW"/>
</dbReference>
<dbReference type="SUPFAM" id="SSF51316">
    <property type="entry name" value="Mss4-like"/>
    <property type="match status" value="1"/>
</dbReference>
<protein>
    <recommendedName>
        <fullName evidence="6">RAB interacting factor</fullName>
    </recommendedName>
</protein>
<dbReference type="GO" id="GO:0016020">
    <property type="term" value="C:membrane"/>
    <property type="evidence" value="ECO:0007669"/>
    <property type="project" value="TreeGrafter"/>
</dbReference>
<keyword evidence="2" id="KW-0344">Guanine-nucleotide releasing factor</keyword>
<dbReference type="InterPro" id="IPR011323">
    <property type="entry name" value="Mss4/transl-control_tumour"/>
</dbReference>
<dbReference type="Pfam" id="PF04421">
    <property type="entry name" value="Mss4"/>
    <property type="match status" value="1"/>
</dbReference>
<keyword evidence="3" id="KW-0653">Protein transport</keyword>
<evidence type="ECO:0000313" key="4">
    <source>
        <dbReference type="EMBL" id="CAH0395552.1"/>
    </source>
</evidence>
<dbReference type="PANTHER" id="PTHR13276">
    <property type="entry name" value="GUANINE NUCLEOTIDE EXCHANGE FACTOR MSS4"/>
    <property type="match status" value="1"/>
</dbReference>
<evidence type="ECO:0000256" key="2">
    <source>
        <dbReference type="ARBA" id="ARBA00022658"/>
    </source>
</evidence>
<evidence type="ECO:0000256" key="1">
    <source>
        <dbReference type="ARBA" id="ARBA00022448"/>
    </source>
</evidence>
<organism evidence="4 5">
    <name type="scientific">Bemisia tabaci</name>
    <name type="common">Sweetpotato whitefly</name>
    <name type="synonym">Aleurodes tabaci</name>
    <dbReference type="NCBI Taxonomy" id="7038"/>
    <lineage>
        <taxon>Eukaryota</taxon>
        <taxon>Metazoa</taxon>
        <taxon>Ecdysozoa</taxon>
        <taxon>Arthropoda</taxon>
        <taxon>Hexapoda</taxon>
        <taxon>Insecta</taxon>
        <taxon>Pterygota</taxon>
        <taxon>Neoptera</taxon>
        <taxon>Paraneoptera</taxon>
        <taxon>Hemiptera</taxon>
        <taxon>Sternorrhyncha</taxon>
        <taxon>Aleyrodoidea</taxon>
        <taxon>Aleyrodidae</taxon>
        <taxon>Aleyrodinae</taxon>
        <taxon>Bemisia</taxon>
    </lineage>
</organism>
<evidence type="ECO:0000313" key="5">
    <source>
        <dbReference type="Proteomes" id="UP001152759"/>
    </source>
</evidence>
<dbReference type="KEGG" id="btab:109037015"/>
<accession>A0A9P0F7E4</accession>
<dbReference type="EMBL" id="OU963870">
    <property type="protein sequence ID" value="CAH0395552.1"/>
    <property type="molecule type" value="Genomic_DNA"/>
</dbReference>
<keyword evidence="5" id="KW-1185">Reference proteome</keyword>
<dbReference type="GO" id="GO:0005829">
    <property type="term" value="C:cytosol"/>
    <property type="evidence" value="ECO:0007669"/>
    <property type="project" value="TreeGrafter"/>
</dbReference>
<dbReference type="PROSITE" id="PS51796">
    <property type="entry name" value="MSS4"/>
    <property type="match status" value="1"/>
</dbReference>
<dbReference type="PANTHER" id="PTHR13276:SF0">
    <property type="entry name" value="GUANINE NUCLEOTIDE EXCHANGE FACTOR MSS4"/>
    <property type="match status" value="1"/>
</dbReference>
<dbReference type="GO" id="GO:0015031">
    <property type="term" value="P:protein transport"/>
    <property type="evidence" value="ECO:0007669"/>
    <property type="project" value="UniProtKB-KW"/>
</dbReference>
<keyword evidence="1" id="KW-0813">Transport</keyword>
<sequence length="124" mass="13996">MENTEEFDVKPLISDGQNKGSVRCALCNSLILNPGMGEYRSEETALPNMRKRKDAECEEEEEPLSDFWFVRNVYTFENVGISKAKEGKKYLTCADCEIGPIGWCTLANDDCYVAIKRVKNIVSS</sequence>
<reference evidence="4" key="1">
    <citation type="submission" date="2021-12" db="EMBL/GenBank/DDBJ databases">
        <authorList>
            <person name="King R."/>
        </authorList>
    </citation>
    <scope>NUCLEOTIDE SEQUENCE</scope>
</reference>
<gene>
    <name evidence="4" type="ORF">BEMITA_LOCUS13722</name>
</gene>
<dbReference type="Proteomes" id="UP001152759">
    <property type="component" value="Chromosome 9"/>
</dbReference>